<proteinExistence type="predicted"/>
<organism evidence="1 2">
    <name type="scientific">Gloeothece verrucosa (strain PCC 7822)</name>
    <name type="common">Cyanothece sp. (strain PCC 7822)</name>
    <dbReference type="NCBI Taxonomy" id="497965"/>
    <lineage>
        <taxon>Bacteria</taxon>
        <taxon>Bacillati</taxon>
        <taxon>Cyanobacteriota</taxon>
        <taxon>Cyanophyceae</taxon>
        <taxon>Oscillatoriophycideae</taxon>
        <taxon>Chroococcales</taxon>
        <taxon>Aphanothecaceae</taxon>
        <taxon>Gloeothece</taxon>
        <taxon>Gloeothece verrucosa</taxon>
    </lineage>
</organism>
<dbReference type="PANTHER" id="PTHR34235">
    <property type="entry name" value="SLR1203 PROTEIN-RELATED"/>
    <property type="match status" value="1"/>
</dbReference>
<dbReference type="OrthoDB" id="5769308at2"/>
<accession>E0UBK2</accession>
<evidence type="ECO:0000313" key="1">
    <source>
        <dbReference type="EMBL" id="ADN13946.1"/>
    </source>
</evidence>
<dbReference type="EMBL" id="CP002198">
    <property type="protein sequence ID" value="ADN13946.1"/>
    <property type="molecule type" value="Genomic_DNA"/>
</dbReference>
<sequence length="155" mass="18386">MVSPSQSISLKNLYEKDFYLWLLTMAKLLKEQRFNEVDLENLIEEIEAMGRSEKREIESRLITILEHLLKLIYWQAEKENNARGWRNTIVEQREQLNLVLKDSPSLKVRLDEIFGVCYQKAIKIIIRKYELPATMFPSEPCFSLEDVLNADYFPE</sequence>
<dbReference type="KEGG" id="cyj:Cyan7822_1963"/>
<protein>
    <recommendedName>
        <fullName evidence="3">DUF29 domain-containing protein</fullName>
    </recommendedName>
</protein>
<dbReference type="STRING" id="497965.Cyan7822_1963"/>
<evidence type="ECO:0000313" key="2">
    <source>
        <dbReference type="Proteomes" id="UP000008206"/>
    </source>
</evidence>
<evidence type="ECO:0008006" key="3">
    <source>
        <dbReference type="Google" id="ProtNLM"/>
    </source>
</evidence>
<gene>
    <name evidence="1" type="ordered locus">Cyan7822_1963</name>
</gene>
<dbReference type="Pfam" id="PF01724">
    <property type="entry name" value="DUF29"/>
    <property type="match status" value="1"/>
</dbReference>
<keyword evidence="2" id="KW-1185">Reference proteome</keyword>
<dbReference type="AlphaFoldDB" id="E0UBK2"/>
<dbReference type="eggNOG" id="COG2442">
    <property type="taxonomic scope" value="Bacteria"/>
</dbReference>
<dbReference type="Gene3D" id="1.20.1220.20">
    <property type="entry name" value="Uncharcterised protein PF01724"/>
    <property type="match status" value="1"/>
</dbReference>
<reference evidence="2" key="1">
    <citation type="journal article" date="2011" name="MBio">
        <title>Novel metabolic attributes of the genus Cyanothece, comprising a group of unicellular nitrogen-fixing Cyanobacteria.</title>
        <authorList>
            <person name="Bandyopadhyay A."/>
            <person name="Elvitigala T."/>
            <person name="Welsh E."/>
            <person name="Stockel J."/>
            <person name="Liberton M."/>
            <person name="Min H."/>
            <person name="Sherman L.A."/>
            <person name="Pakrasi H.B."/>
        </authorList>
    </citation>
    <scope>NUCLEOTIDE SEQUENCE [LARGE SCALE GENOMIC DNA]</scope>
    <source>
        <strain evidence="2">PCC 7822</strain>
    </source>
</reference>
<name>E0UBK2_GLOV7</name>
<dbReference type="HOGENOM" id="CLU_116670_1_0_3"/>
<dbReference type="RefSeq" id="WP_013322052.1">
    <property type="nucleotide sequence ID" value="NC_014501.1"/>
</dbReference>
<dbReference type="InterPro" id="IPR002636">
    <property type="entry name" value="DUF29"/>
</dbReference>
<dbReference type="Proteomes" id="UP000008206">
    <property type="component" value="Chromosome"/>
</dbReference>